<feature type="domain" description="ARMC9 CTLH-like" evidence="8">
    <location>
        <begin position="76"/>
        <end position="180"/>
    </location>
</feature>
<evidence type="ECO:0000256" key="3">
    <source>
        <dbReference type="ARBA" id="ARBA00021146"/>
    </source>
</evidence>
<evidence type="ECO:0000256" key="1">
    <source>
        <dbReference type="ARBA" id="ARBA00004114"/>
    </source>
</evidence>
<dbReference type="PANTHER" id="PTHR14881:SF4">
    <property type="entry name" value="LISH DOMAIN-CONTAINING PROTEIN ARMC9"/>
    <property type="match status" value="1"/>
</dbReference>
<evidence type="ECO:0000256" key="5">
    <source>
        <dbReference type="ARBA" id="ARBA00023273"/>
    </source>
</evidence>
<keyword evidence="6" id="KW-1133">Transmembrane helix</keyword>
<evidence type="ECO:0000256" key="2">
    <source>
        <dbReference type="ARBA" id="ARBA00004120"/>
    </source>
</evidence>
<dbReference type="AlphaFoldDB" id="A0AA88KI75"/>
<dbReference type="PANTHER" id="PTHR14881">
    <property type="entry name" value="LISH DOMAIN-CONTAINING PROTEIN ARMC9"/>
    <property type="match status" value="1"/>
</dbReference>
<dbReference type="InterPro" id="IPR040369">
    <property type="entry name" value="ARMC9"/>
</dbReference>
<dbReference type="InterPro" id="IPR056327">
    <property type="entry name" value="ARMC9_CTLH-like_dom"/>
</dbReference>
<gene>
    <name evidence="9" type="ORF">C9374_007594</name>
</gene>
<reference evidence="9 10" key="1">
    <citation type="journal article" date="2018" name="BMC Genomics">
        <title>The genome of Naegleria lovaniensis, the basis for a comparative approach to unravel pathogenicity factors of the human pathogenic amoeba N. fowleri.</title>
        <authorList>
            <person name="Liechti N."/>
            <person name="Schurch N."/>
            <person name="Bruggmann R."/>
            <person name="Wittwer M."/>
        </authorList>
    </citation>
    <scope>NUCLEOTIDE SEQUENCE [LARGE SCALE GENOMIC DNA]</scope>
    <source>
        <strain evidence="9 10">ATCC 30569</strain>
    </source>
</reference>
<evidence type="ECO:0000256" key="6">
    <source>
        <dbReference type="SAM" id="Phobius"/>
    </source>
</evidence>
<dbReference type="InterPro" id="IPR011989">
    <property type="entry name" value="ARM-like"/>
</dbReference>
<evidence type="ECO:0000259" key="8">
    <source>
        <dbReference type="Pfam" id="PF23138"/>
    </source>
</evidence>
<evidence type="ECO:0000313" key="9">
    <source>
        <dbReference type="EMBL" id="KAG2378956.1"/>
    </source>
</evidence>
<protein>
    <recommendedName>
        <fullName evidence="3">LisH domain-containing protein ARMC9</fullName>
    </recommendedName>
</protein>
<dbReference type="GO" id="GO:0097542">
    <property type="term" value="C:ciliary tip"/>
    <property type="evidence" value="ECO:0007669"/>
    <property type="project" value="TreeGrafter"/>
</dbReference>
<evidence type="ECO:0000313" key="10">
    <source>
        <dbReference type="Proteomes" id="UP000816034"/>
    </source>
</evidence>
<feature type="transmembrane region" description="Helical" evidence="6">
    <location>
        <begin position="367"/>
        <end position="391"/>
    </location>
</feature>
<keyword evidence="4" id="KW-0970">Cilium biogenesis/degradation</keyword>
<dbReference type="GeneID" id="68100048"/>
<keyword evidence="6" id="KW-0472">Membrane</keyword>
<dbReference type="RefSeq" id="XP_044546218.1">
    <property type="nucleotide sequence ID" value="XM_044697576.1"/>
</dbReference>
<dbReference type="SUPFAM" id="SSF48371">
    <property type="entry name" value="ARM repeat"/>
    <property type="match status" value="2"/>
</dbReference>
<dbReference type="GO" id="GO:0005814">
    <property type="term" value="C:centriole"/>
    <property type="evidence" value="ECO:0007669"/>
    <property type="project" value="UniProtKB-SubCell"/>
</dbReference>
<dbReference type="InterPro" id="IPR048959">
    <property type="entry name" value="ARMC9_ARM_dom"/>
</dbReference>
<dbReference type="InterPro" id="IPR016024">
    <property type="entry name" value="ARM-type_fold"/>
</dbReference>
<comment type="subcellular location">
    <subcellularLocation>
        <location evidence="2">Cytoplasm</location>
        <location evidence="2">Cytoskeleton</location>
        <location evidence="2">Cilium basal body</location>
    </subcellularLocation>
    <subcellularLocation>
        <location evidence="1">Cytoplasm</location>
        <location evidence="1">Cytoskeleton</location>
        <location evidence="1">Microtubule organizing center</location>
        <location evidence="1">Centrosome</location>
        <location evidence="1">Centriole</location>
    </subcellularLocation>
</comment>
<dbReference type="InterPro" id="IPR006594">
    <property type="entry name" value="LisH"/>
</dbReference>
<organism evidence="9 10">
    <name type="scientific">Naegleria lovaniensis</name>
    <name type="common">Amoeba</name>
    <dbReference type="NCBI Taxonomy" id="51637"/>
    <lineage>
        <taxon>Eukaryota</taxon>
        <taxon>Discoba</taxon>
        <taxon>Heterolobosea</taxon>
        <taxon>Tetramitia</taxon>
        <taxon>Eutetramitia</taxon>
        <taxon>Vahlkampfiidae</taxon>
        <taxon>Naegleria</taxon>
    </lineage>
</organism>
<dbReference type="EMBL" id="PYSW02000030">
    <property type="protein sequence ID" value="KAG2378956.1"/>
    <property type="molecule type" value="Genomic_DNA"/>
</dbReference>
<comment type="caution">
    <text evidence="9">The sequence shown here is derived from an EMBL/GenBank/DDBJ whole genome shotgun (WGS) entry which is preliminary data.</text>
</comment>
<dbReference type="PROSITE" id="PS50896">
    <property type="entry name" value="LISH"/>
    <property type="match status" value="1"/>
</dbReference>
<accession>A0AA88KI75</accession>
<dbReference type="Proteomes" id="UP000816034">
    <property type="component" value="Unassembled WGS sequence"/>
</dbReference>
<dbReference type="Pfam" id="PF23138">
    <property type="entry name" value="CTLH_Armc9"/>
    <property type="match status" value="1"/>
</dbReference>
<dbReference type="Pfam" id="PF21050">
    <property type="entry name" value="ARMC9_ARM"/>
    <property type="match status" value="1"/>
</dbReference>
<keyword evidence="5" id="KW-0966">Cell projection</keyword>
<dbReference type="Gene3D" id="1.25.10.10">
    <property type="entry name" value="Leucine-rich Repeat Variant"/>
    <property type="match status" value="1"/>
</dbReference>
<sequence length="662" mass="76494">MLRRSFTLSSSFKRDQTSETSLHQLNRWILEYLTFHGFFETSATFEQEINNRLLNERPTSARIDNRSKVMPESQRTQIKDEMMSSLEAGDYKNYFYLWEKHVSPMLRSSDPETLKLEFFTRLYCATIPMREKKDKQEHRKYIQDFKQYLDMKAAILSTFSELLPYYAFPYIPDPPHIPRLSTCSRIKTYLESTFSRNIEQPYLHSLASSQSQPSVTSSSNNLLSSMNLNNGSGYKQVVEQQKKEFTAHMDFIQTKYRELFGLSTDLIRALEGVMSGKKLNKQFLNVIEDSLGSLQLESILPSMIPRNEENSNDNAIPFVSLDYAKLKHFFLKESNSAVIPYVLQALRWRLSKSSSLRMKINNMKTMIYYDIFGIVNNDKVGLILNFIFYLLMYDNLFYHFLILINIIASENIGLVYLTKDFPRNSLVSDLIQILEVEQSDTIIRQNVIAILQKVSVKSRPQLQMIESDVIETLCRILSDGAQMCSEYSTEYGVALLMNLCLGKGAIVRCEKTDSIIDVLMDLAQHESPQVRTYVNGTLYSLLNSSAVLKEKAISCGIEDRLRIIKQQSEDELAKQITFIQQVLERETVEGETEDENLDDEEEEDLNSLLLQDVESDEVIDTELEEESLLWSEDQPIGEELLCNFLASNEQAEEEQDLLKSKE</sequence>
<name>A0AA88KI75_NAELO</name>
<feature type="domain" description="LisH" evidence="7">
    <location>
        <begin position="464"/>
        <end position="583"/>
    </location>
</feature>
<proteinExistence type="predicted"/>
<evidence type="ECO:0000259" key="7">
    <source>
        <dbReference type="Pfam" id="PF21050"/>
    </source>
</evidence>
<dbReference type="GO" id="GO:0036064">
    <property type="term" value="C:ciliary basal body"/>
    <property type="evidence" value="ECO:0007669"/>
    <property type="project" value="InterPro"/>
</dbReference>
<feature type="transmembrane region" description="Helical" evidence="6">
    <location>
        <begin position="397"/>
        <end position="417"/>
    </location>
</feature>
<dbReference type="GO" id="GO:0060271">
    <property type="term" value="P:cilium assembly"/>
    <property type="evidence" value="ECO:0007669"/>
    <property type="project" value="InterPro"/>
</dbReference>
<keyword evidence="6" id="KW-0812">Transmembrane</keyword>
<evidence type="ECO:0000256" key="4">
    <source>
        <dbReference type="ARBA" id="ARBA00022794"/>
    </source>
</evidence>
<keyword evidence="10" id="KW-1185">Reference proteome</keyword>